<dbReference type="EMBL" id="BSSV01000008">
    <property type="protein sequence ID" value="GLX87019.1"/>
    <property type="molecule type" value="Genomic_DNA"/>
</dbReference>
<dbReference type="SUPFAM" id="SSF46785">
    <property type="entry name" value="Winged helix' DNA-binding domain"/>
    <property type="match status" value="1"/>
</dbReference>
<keyword evidence="5" id="KW-0804">Transcription</keyword>
<evidence type="ECO:0000256" key="5">
    <source>
        <dbReference type="ARBA" id="ARBA00023163"/>
    </source>
</evidence>
<dbReference type="InterPro" id="IPR039422">
    <property type="entry name" value="MarR/SlyA-like"/>
</dbReference>
<evidence type="ECO:0000256" key="3">
    <source>
        <dbReference type="ARBA" id="ARBA00023015"/>
    </source>
</evidence>
<dbReference type="InterPro" id="IPR036390">
    <property type="entry name" value="WH_DNA-bd_sf"/>
</dbReference>
<organism evidence="7 8">
    <name type="scientific">Thalassotalea loyana</name>
    <dbReference type="NCBI Taxonomy" id="280483"/>
    <lineage>
        <taxon>Bacteria</taxon>
        <taxon>Pseudomonadati</taxon>
        <taxon>Pseudomonadota</taxon>
        <taxon>Gammaproteobacteria</taxon>
        <taxon>Alteromonadales</taxon>
        <taxon>Colwelliaceae</taxon>
        <taxon>Thalassotalea</taxon>
    </lineage>
</organism>
<dbReference type="PRINTS" id="PR00598">
    <property type="entry name" value="HTHMARR"/>
</dbReference>
<dbReference type="InterPro" id="IPR055166">
    <property type="entry name" value="Transc_reg_Sar_Rot_HTH"/>
</dbReference>
<reference evidence="7 8" key="1">
    <citation type="submission" date="2023-03" db="EMBL/GenBank/DDBJ databases">
        <title>Thalassotalea loyana LMG 22536T draft genome sequence.</title>
        <authorList>
            <person name="Sawabe T."/>
        </authorList>
    </citation>
    <scope>NUCLEOTIDE SEQUENCE [LARGE SCALE GENOMIC DNA]</scope>
    <source>
        <strain evidence="7 8">LMG 22536</strain>
    </source>
</reference>
<feature type="domain" description="HTH marR-type" evidence="6">
    <location>
        <begin position="1"/>
        <end position="116"/>
    </location>
</feature>
<keyword evidence="4" id="KW-0238">DNA-binding</keyword>
<protein>
    <submittedName>
        <fullName evidence="7">Organic hydroperoxide resistance transcriptional regulator</fullName>
    </submittedName>
</protein>
<dbReference type="Pfam" id="PF22381">
    <property type="entry name" value="Staph_reg_Sar_Rot"/>
    <property type="match status" value="1"/>
</dbReference>
<evidence type="ECO:0000259" key="6">
    <source>
        <dbReference type="PROSITE" id="PS50995"/>
    </source>
</evidence>
<evidence type="ECO:0000256" key="4">
    <source>
        <dbReference type="ARBA" id="ARBA00023125"/>
    </source>
</evidence>
<dbReference type="Gene3D" id="1.10.10.10">
    <property type="entry name" value="Winged helix-like DNA-binding domain superfamily/Winged helix DNA-binding domain"/>
    <property type="match status" value="1"/>
</dbReference>
<dbReference type="InterPro" id="IPR000835">
    <property type="entry name" value="HTH_MarR-typ"/>
</dbReference>
<comment type="subcellular location">
    <subcellularLocation>
        <location evidence="1">Cytoplasm</location>
    </subcellularLocation>
</comment>
<accession>A0ABQ6HHP8</accession>
<proteinExistence type="predicted"/>
<dbReference type="PANTHER" id="PTHR33164">
    <property type="entry name" value="TRANSCRIPTIONAL REGULATOR, MARR FAMILY"/>
    <property type="match status" value="1"/>
</dbReference>
<evidence type="ECO:0000313" key="7">
    <source>
        <dbReference type="EMBL" id="GLX87019.1"/>
    </source>
</evidence>
<dbReference type="PROSITE" id="PS50995">
    <property type="entry name" value="HTH_MARR_2"/>
    <property type="match status" value="1"/>
</dbReference>
<dbReference type="Proteomes" id="UP001157134">
    <property type="component" value="Unassembled WGS sequence"/>
</dbReference>
<keyword evidence="2" id="KW-0963">Cytoplasm</keyword>
<dbReference type="PANTHER" id="PTHR33164:SF5">
    <property type="entry name" value="ORGANIC HYDROPEROXIDE RESISTANCE TRANSCRIPTIONAL REGULATOR"/>
    <property type="match status" value="1"/>
</dbReference>
<evidence type="ECO:0000256" key="1">
    <source>
        <dbReference type="ARBA" id="ARBA00004496"/>
    </source>
</evidence>
<keyword evidence="3" id="KW-0805">Transcription regulation</keyword>
<comment type="caution">
    <text evidence="7">The sequence shown here is derived from an EMBL/GenBank/DDBJ whole genome shotgun (WGS) entry which is preliminary data.</text>
</comment>
<evidence type="ECO:0000313" key="8">
    <source>
        <dbReference type="Proteomes" id="UP001157134"/>
    </source>
</evidence>
<dbReference type="SMART" id="SM00347">
    <property type="entry name" value="HTH_MARR"/>
    <property type="match status" value="1"/>
</dbReference>
<evidence type="ECO:0000256" key="2">
    <source>
        <dbReference type="ARBA" id="ARBA00022490"/>
    </source>
</evidence>
<gene>
    <name evidence="7" type="primary">ohrR</name>
    <name evidence="7" type="ORF">tloyanaT_32720</name>
</gene>
<name>A0ABQ6HHP8_9GAMM</name>
<dbReference type="InterPro" id="IPR036388">
    <property type="entry name" value="WH-like_DNA-bd_sf"/>
</dbReference>
<keyword evidence="8" id="KW-1185">Reference proteome</keyword>
<sequence>MYAPLLKALGLTYPQYLVMLALWQMSPKTISVKALGQKLELDSGTLSPLLKRMEANGLVQRNRSQDDERSVFVALTESGAALQEKAVDIPMTLFSQTGLGEDEFHQLTQLLDKLIDSTNP</sequence>